<dbReference type="AlphaFoldDB" id="A0A242K129"/>
<keyword evidence="2" id="KW-1185">Reference proteome</keyword>
<dbReference type="STRING" id="1987383.A5844_001495"/>
<dbReference type="EMBL" id="NGMO01000002">
    <property type="protein sequence ID" value="OTP11360.1"/>
    <property type="molecule type" value="Genomic_DNA"/>
</dbReference>
<organism evidence="1 2">
    <name type="scientific">Candidatus Enterococcus wittei</name>
    <dbReference type="NCBI Taxonomy" id="1987383"/>
    <lineage>
        <taxon>Bacteria</taxon>
        <taxon>Bacillati</taxon>
        <taxon>Bacillota</taxon>
        <taxon>Bacilli</taxon>
        <taxon>Lactobacillales</taxon>
        <taxon>Enterococcaceae</taxon>
        <taxon>Enterococcus</taxon>
    </lineage>
</organism>
<gene>
    <name evidence="1" type="ORF">A5844_001495</name>
</gene>
<dbReference type="Proteomes" id="UP000194933">
    <property type="component" value="Unassembled WGS sequence"/>
</dbReference>
<sequence>MKAITFQTTLTSSGMDISFEEEQILLQIRKKKTKLLDNSFYIYYEQKKCLAIGKTVEPKTYDAVISVQLPWDLEADYFMYLFYTQAIEAGLTLEKDETFKEKIPAEETKKLADPLQKVTTVLTTFGYLIESSPITKKKPAKARHRWTKKVSEIPFTVDFRDSHATLYWISRNEMLIKAGATLLQEAPLNKDGSVGYAAKYGEKLRDDYKEHIVDGKTVDDIIVKSVNEASLLLYFGGTNSWLEIKDEHGKTIDEWTKVE</sequence>
<reference evidence="1 2" key="1">
    <citation type="submission" date="2017-05" db="EMBL/GenBank/DDBJ databases">
        <title>The Genome Sequence of Enterococcus sp. 10A9_DIV0425.</title>
        <authorList>
            <consortium name="The Broad Institute Genomics Platform"/>
            <consortium name="The Broad Institute Genomic Center for Infectious Diseases"/>
            <person name="Earl A."/>
            <person name="Manson A."/>
            <person name="Schwartman J."/>
            <person name="Gilmore M."/>
            <person name="Abouelleil A."/>
            <person name="Cao P."/>
            <person name="Chapman S."/>
            <person name="Cusick C."/>
            <person name="Shea T."/>
            <person name="Young S."/>
            <person name="Neafsey D."/>
            <person name="Nusbaum C."/>
            <person name="Birren B."/>
        </authorList>
    </citation>
    <scope>NUCLEOTIDE SEQUENCE [LARGE SCALE GENOMIC DNA]</scope>
    <source>
        <strain evidence="1 2">10A9_DIV0425</strain>
    </source>
</reference>
<evidence type="ECO:0000313" key="1">
    <source>
        <dbReference type="EMBL" id="OTP11360.1"/>
    </source>
</evidence>
<proteinExistence type="predicted"/>
<comment type="caution">
    <text evidence="1">The sequence shown here is derived from an EMBL/GenBank/DDBJ whole genome shotgun (WGS) entry which is preliminary data.</text>
</comment>
<accession>A0A242K129</accession>
<dbReference type="RefSeq" id="WP_086284586.1">
    <property type="nucleotide sequence ID" value="NZ_NGMO01000002.1"/>
</dbReference>
<name>A0A242K129_9ENTE</name>
<protein>
    <submittedName>
        <fullName evidence="1">Uncharacterized protein</fullName>
    </submittedName>
</protein>
<evidence type="ECO:0000313" key="2">
    <source>
        <dbReference type="Proteomes" id="UP000194933"/>
    </source>
</evidence>